<organism evidence="6 7">
    <name type="scientific">Mycobacteroides abscessus subsp. bolletii CRM-0020</name>
    <dbReference type="NCBI Taxonomy" id="1306401"/>
    <lineage>
        <taxon>Bacteria</taxon>
        <taxon>Bacillati</taxon>
        <taxon>Actinomycetota</taxon>
        <taxon>Actinomycetes</taxon>
        <taxon>Mycobacteriales</taxon>
        <taxon>Mycobacteriaceae</taxon>
        <taxon>Mycobacteroides</taxon>
        <taxon>Mycobacteroides abscessus</taxon>
    </lineage>
</organism>
<evidence type="ECO:0000259" key="5">
    <source>
        <dbReference type="Pfam" id="PF03109"/>
    </source>
</evidence>
<evidence type="ECO:0000256" key="4">
    <source>
        <dbReference type="ARBA" id="ARBA00022840"/>
    </source>
</evidence>
<name>A0A829HSP3_9MYCO</name>
<proteinExistence type="inferred from homology"/>
<dbReference type="Pfam" id="PF03109">
    <property type="entry name" value="ABC1"/>
    <property type="match status" value="1"/>
</dbReference>
<dbReference type="PANTHER" id="PTHR43851">
    <property type="match status" value="1"/>
</dbReference>
<comment type="similarity">
    <text evidence="1">Belongs to the protein kinase superfamily. ADCK protein kinase family.</text>
</comment>
<dbReference type="InterPro" id="IPR011009">
    <property type="entry name" value="Kinase-like_dom_sf"/>
</dbReference>
<dbReference type="CDD" id="cd13970">
    <property type="entry name" value="ABC1_ADCK3"/>
    <property type="match status" value="1"/>
</dbReference>
<dbReference type="InterPro" id="IPR051409">
    <property type="entry name" value="Atypical_kinase_ADCK"/>
</dbReference>
<dbReference type="InterPro" id="IPR004147">
    <property type="entry name" value="ABC1_dom"/>
</dbReference>
<sequence length="472" mass="51622">MREQRSTPIGEPVDDEVNATRAGVPLRAKRAAALGKVVAGHAVRSAITTAIKPVSADVAARRDADILRFADDLVAVAGSMKGAAQKLGQLLSVVDVGITSASVRDEFTARLAPLFDNAPRVPDATMHAALEGELGSLRSRIADIETGAIASASIGQVYRGRLDDGRTVAIKIQYPDIAAKVRADLKNLQLITKLAAKKMPASNTQAVVAEVQRQMIKEVDYRTELVHHQRMFETFRGHPVCRIPAPISELCTEHVLVTEYLDGVPFDRLTDEDQPVRDRIGEAIYRFYCGEMYRTGFFCADPHPGNIMLLPDGRVGFVDFGLCTDMDPHDAEVQRKVFRALLTGDDDEAFELAVAAGFLADPAAMERGAAIEYIRAVSSWHLVDGSLRMTPDIARRSVADAVLPSSRFYDGIRNQRLVETHAMARRTEMCVAALLGKLGAEAPWSAIAREYLDLADTVTPMGADIEIWFQQR</sequence>
<dbReference type="AlphaFoldDB" id="A0A829HSP3"/>
<feature type="domain" description="ABC1 atypical kinase-like" evidence="5">
    <location>
        <begin position="114"/>
        <end position="351"/>
    </location>
</feature>
<evidence type="ECO:0000256" key="3">
    <source>
        <dbReference type="ARBA" id="ARBA00022741"/>
    </source>
</evidence>
<keyword evidence="4 6" id="KW-0067">ATP-binding</keyword>
<dbReference type="InterPro" id="IPR034646">
    <property type="entry name" value="ADCK3_dom"/>
</dbReference>
<evidence type="ECO:0000313" key="7">
    <source>
        <dbReference type="Proteomes" id="UP000014969"/>
    </source>
</evidence>
<dbReference type="Proteomes" id="UP000014969">
    <property type="component" value="Unassembled WGS sequence"/>
</dbReference>
<keyword evidence="2" id="KW-0808">Transferase</keyword>
<keyword evidence="3" id="KW-0547">Nucleotide-binding</keyword>
<dbReference type="GO" id="GO:0005524">
    <property type="term" value="F:ATP binding"/>
    <property type="evidence" value="ECO:0007669"/>
    <property type="project" value="UniProtKB-KW"/>
</dbReference>
<protein>
    <submittedName>
        <fullName evidence="6">ABC transporter ATP-binding protein</fullName>
    </submittedName>
</protein>
<accession>A0A829HSP3</accession>
<dbReference type="PANTHER" id="PTHR43851:SF3">
    <property type="entry name" value="COENZYME Q8"/>
    <property type="match status" value="1"/>
</dbReference>
<dbReference type="SUPFAM" id="SSF56112">
    <property type="entry name" value="Protein kinase-like (PK-like)"/>
    <property type="match status" value="1"/>
</dbReference>
<comment type="caution">
    <text evidence="6">The sequence shown here is derived from an EMBL/GenBank/DDBJ whole genome shotgun (WGS) entry which is preliminary data.</text>
</comment>
<reference evidence="6 7" key="1">
    <citation type="journal article" date="2013" name="Genome Announc.">
        <title>Genome Sequence of an Epidemic Isolate of Mycobacterium abscessus subsp. bolletii from Rio de Janeiro, Brazil.</title>
        <authorList>
            <person name="Davidson R.M."/>
            <person name="Reynolds P.R."/>
            <person name="Farias-Hesson E."/>
            <person name="Duarte R.S."/>
            <person name="Jackson M."/>
            <person name="Strong M."/>
        </authorList>
    </citation>
    <scope>NUCLEOTIDE SEQUENCE [LARGE SCALE GENOMIC DNA]</scope>
    <source>
        <strain evidence="6 7">CRM-0020</strain>
    </source>
</reference>
<evidence type="ECO:0000256" key="1">
    <source>
        <dbReference type="ARBA" id="ARBA00009670"/>
    </source>
</evidence>
<evidence type="ECO:0000256" key="2">
    <source>
        <dbReference type="ARBA" id="ARBA00022679"/>
    </source>
</evidence>
<gene>
    <name evidence="6" type="ORF">J108_19235</name>
</gene>
<dbReference type="EMBL" id="ATFQ01000026">
    <property type="protein sequence ID" value="EPQ22365.1"/>
    <property type="molecule type" value="Genomic_DNA"/>
</dbReference>
<evidence type="ECO:0000313" key="6">
    <source>
        <dbReference type="EMBL" id="EPQ22365.1"/>
    </source>
</evidence>
<dbReference type="GO" id="GO:0016740">
    <property type="term" value="F:transferase activity"/>
    <property type="evidence" value="ECO:0007669"/>
    <property type="project" value="UniProtKB-KW"/>
</dbReference>
<dbReference type="Gene3D" id="1.10.510.10">
    <property type="entry name" value="Transferase(Phosphotransferase) domain 1"/>
    <property type="match status" value="1"/>
</dbReference>